<dbReference type="EMBL" id="CP024176">
    <property type="protein sequence ID" value="ATQ83506.1"/>
    <property type="molecule type" value="Genomic_DNA"/>
</dbReference>
<dbReference type="Pfam" id="PF01551">
    <property type="entry name" value="Peptidase_M23"/>
    <property type="match status" value="1"/>
</dbReference>
<accession>A0A270AUI8</accession>
<reference evidence="1" key="1">
    <citation type="submission" date="2017-11" db="EMBL/GenBank/DDBJ databases">
        <title>Complete Genome Sequence from Moraxella oslensis YHS isolated from human skin.</title>
        <authorList>
            <person name="Lee K."/>
            <person name="Lim J.Y."/>
            <person name="Hwang I."/>
        </authorList>
    </citation>
    <scope>NUCLEOTIDE SEQUENCE</scope>
    <source>
        <strain evidence="1">YHS</strain>
    </source>
</reference>
<organism evidence="1">
    <name type="scientific">Faucicola osloensis</name>
    <name type="common">Moraxella osloensis</name>
    <dbReference type="NCBI Taxonomy" id="34062"/>
    <lineage>
        <taxon>Bacteria</taxon>
        <taxon>Pseudomonadati</taxon>
        <taxon>Pseudomonadota</taxon>
        <taxon>Gammaproteobacteria</taxon>
        <taxon>Moraxellales</taxon>
        <taxon>Moraxellaceae</taxon>
        <taxon>Faucicola</taxon>
    </lineage>
</organism>
<name>A0A270AUI8_FAUOS</name>
<evidence type="ECO:0000313" key="1">
    <source>
        <dbReference type="EMBL" id="ATQ83506.1"/>
    </source>
</evidence>
<dbReference type="SUPFAM" id="SSF51261">
    <property type="entry name" value="Duplicated hybrid motif"/>
    <property type="match status" value="1"/>
</dbReference>
<dbReference type="GO" id="GO:0004222">
    <property type="term" value="F:metalloendopeptidase activity"/>
    <property type="evidence" value="ECO:0007669"/>
    <property type="project" value="TreeGrafter"/>
</dbReference>
<dbReference type="Gene3D" id="3.10.350.10">
    <property type="entry name" value="LysM domain"/>
    <property type="match status" value="1"/>
</dbReference>
<dbReference type="SMART" id="SM00257">
    <property type="entry name" value="LysM"/>
    <property type="match status" value="1"/>
</dbReference>
<dbReference type="PANTHER" id="PTHR21666">
    <property type="entry name" value="PEPTIDASE-RELATED"/>
    <property type="match status" value="1"/>
</dbReference>
<dbReference type="InterPro" id="IPR016047">
    <property type="entry name" value="M23ase_b-sheet_dom"/>
</dbReference>
<dbReference type="CDD" id="cd12797">
    <property type="entry name" value="M23_peptidase"/>
    <property type="match status" value="1"/>
</dbReference>
<dbReference type="PROSITE" id="PS51782">
    <property type="entry name" value="LYSM"/>
    <property type="match status" value="1"/>
</dbReference>
<dbReference type="InterPro" id="IPR011055">
    <property type="entry name" value="Dup_hybrid_motif"/>
</dbReference>
<dbReference type="PROSITE" id="PS51257">
    <property type="entry name" value="PROKAR_LIPOPROTEIN"/>
    <property type="match status" value="1"/>
</dbReference>
<dbReference type="AlphaFoldDB" id="A0A270AUI8"/>
<dbReference type="Pfam" id="PF01476">
    <property type="entry name" value="LysM"/>
    <property type="match status" value="1"/>
</dbReference>
<dbReference type="CDD" id="cd00118">
    <property type="entry name" value="LysM"/>
    <property type="match status" value="1"/>
</dbReference>
<dbReference type="Gene3D" id="2.70.70.10">
    <property type="entry name" value="Glucose Permease (Domain IIA)"/>
    <property type="match status" value="1"/>
</dbReference>
<proteinExistence type="predicted"/>
<dbReference type="PANTHER" id="PTHR21666:SF270">
    <property type="entry name" value="MUREIN HYDROLASE ACTIVATOR ENVC"/>
    <property type="match status" value="1"/>
</dbReference>
<dbReference type="InterPro" id="IPR036779">
    <property type="entry name" value="LysM_dom_sf"/>
</dbReference>
<dbReference type="InterPro" id="IPR018392">
    <property type="entry name" value="LysM"/>
</dbReference>
<gene>
    <name evidence="1" type="ORF">YHS_06500</name>
</gene>
<dbReference type="InterPro" id="IPR050570">
    <property type="entry name" value="Cell_wall_metabolism_enzyme"/>
</dbReference>
<sequence length="270" mass="29412">MFATYKTLCTPKLVKLSAIACTAVLMTACASQKIATVDKRPVYVRGVPNYYIVRNGDTLSKIATTYGLDYRRVGALNGLDSNYTIYPGQRLILTSASSPTSYRPTTIRPVTVNQSSRPSNPTYYPPRQANNLSTPLPMPNQVIVPTSSLSQGWLRPTNGNLLRPFNQQTGTLGMWFGGQAGANVVASQPGTVLYVGSDLPEYGKLILIQHNSDYISAYAHLGNFAVQERQTVQAGQTIGTVGTDNNLNQPAVEFQIRYRGTPVNPASYLK</sequence>
<protein>
    <submittedName>
        <fullName evidence="1">M23 family peptidase</fullName>
    </submittedName>
</protein>